<evidence type="ECO:0000256" key="1">
    <source>
        <dbReference type="SAM" id="MobiDB-lite"/>
    </source>
</evidence>
<dbReference type="InterPro" id="IPR043502">
    <property type="entry name" value="DNA/RNA_pol_sf"/>
</dbReference>
<organism evidence="2 3">
    <name type="scientific">Oryza sativa subsp. japonica</name>
    <name type="common">Rice</name>
    <dbReference type="NCBI Taxonomy" id="39947"/>
    <lineage>
        <taxon>Eukaryota</taxon>
        <taxon>Viridiplantae</taxon>
        <taxon>Streptophyta</taxon>
        <taxon>Embryophyta</taxon>
        <taxon>Tracheophyta</taxon>
        <taxon>Spermatophyta</taxon>
        <taxon>Magnoliopsida</taxon>
        <taxon>Liliopsida</taxon>
        <taxon>Poales</taxon>
        <taxon>Poaceae</taxon>
        <taxon>BOP clade</taxon>
        <taxon>Oryzoideae</taxon>
        <taxon>Oryzeae</taxon>
        <taxon>Oryzinae</taxon>
        <taxon>Oryza</taxon>
        <taxon>Oryza sativa</taxon>
    </lineage>
</organism>
<proteinExistence type="predicted"/>
<reference evidence="3" key="1">
    <citation type="journal article" date="2005" name="Nature">
        <title>The map-based sequence of the rice genome.</title>
        <authorList>
            <consortium name="International rice genome sequencing project (IRGSP)"/>
            <person name="Matsumoto T."/>
            <person name="Wu J."/>
            <person name="Kanamori H."/>
            <person name="Katayose Y."/>
            <person name="Fujisawa M."/>
            <person name="Namiki N."/>
            <person name="Mizuno H."/>
            <person name="Yamamoto K."/>
            <person name="Antonio B.A."/>
            <person name="Baba T."/>
            <person name="Sakata K."/>
            <person name="Nagamura Y."/>
            <person name="Aoki H."/>
            <person name="Arikawa K."/>
            <person name="Arita K."/>
            <person name="Bito T."/>
            <person name="Chiden Y."/>
            <person name="Fujitsuka N."/>
            <person name="Fukunaka R."/>
            <person name="Hamada M."/>
            <person name="Harada C."/>
            <person name="Hayashi A."/>
            <person name="Hijishita S."/>
            <person name="Honda M."/>
            <person name="Hosokawa S."/>
            <person name="Ichikawa Y."/>
            <person name="Idonuma A."/>
            <person name="Iijima M."/>
            <person name="Ikeda M."/>
            <person name="Ikeno M."/>
            <person name="Ito K."/>
            <person name="Ito S."/>
            <person name="Ito T."/>
            <person name="Ito Y."/>
            <person name="Ito Y."/>
            <person name="Iwabuchi A."/>
            <person name="Kamiya K."/>
            <person name="Karasawa W."/>
            <person name="Kurita K."/>
            <person name="Katagiri S."/>
            <person name="Kikuta A."/>
            <person name="Kobayashi H."/>
            <person name="Kobayashi N."/>
            <person name="Machita K."/>
            <person name="Maehara T."/>
            <person name="Masukawa M."/>
            <person name="Mizubayashi T."/>
            <person name="Mukai Y."/>
            <person name="Nagasaki H."/>
            <person name="Nagata Y."/>
            <person name="Naito S."/>
            <person name="Nakashima M."/>
            <person name="Nakama Y."/>
            <person name="Nakamichi Y."/>
            <person name="Nakamura M."/>
            <person name="Meguro A."/>
            <person name="Negishi M."/>
            <person name="Ohta I."/>
            <person name="Ohta T."/>
            <person name="Okamoto M."/>
            <person name="Ono N."/>
            <person name="Saji S."/>
            <person name="Sakaguchi M."/>
            <person name="Sakai K."/>
            <person name="Shibata M."/>
            <person name="Shimokawa T."/>
            <person name="Song J."/>
            <person name="Takazaki Y."/>
            <person name="Terasawa K."/>
            <person name="Tsugane M."/>
            <person name="Tsuji K."/>
            <person name="Ueda S."/>
            <person name="Waki K."/>
            <person name="Yamagata H."/>
            <person name="Yamamoto M."/>
            <person name="Yamamoto S."/>
            <person name="Yamane H."/>
            <person name="Yoshiki S."/>
            <person name="Yoshihara R."/>
            <person name="Yukawa K."/>
            <person name="Zhong H."/>
            <person name="Yano M."/>
            <person name="Yuan Q."/>
            <person name="Ouyang S."/>
            <person name="Liu J."/>
            <person name="Jones K.M."/>
            <person name="Gansberger K."/>
            <person name="Moffat K."/>
            <person name="Hill J."/>
            <person name="Bera J."/>
            <person name="Fadrosh D."/>
            <person name="Jin S."/>
            <person name="Johri S."/>
            <person name="Kim M."/>
            <person name="Overton L."/>
            <person name="Reardon M."/>
            <person name="Tsitrin T."/>
            <person name="Vuong H."/>
            <person name="Weaver B."/>
            <person name="Ciecko A."/>
            <person name="Tallon L."/>
            <person name="Jackson J."/>
            <person name="Pai G."/>
            <person name="Aken S.V."/>
            <person name="Utterback T."/>
            <person name="Reidmuller S."/>
            <person name="Feldblyum T."/>
            <person name="Hsiao J."/>
            <person name="Zismann V."/>
            <person name="Iobst S."/>
            <person name="de Vazeille A.R."/>
            <person name="Buell C.R."/>
            <person name="Ying K."/>
            <person name="Li Y."/>
            <person name="Lu T."/>
            <person name="Huang Y."/>
            <person name="Zhao Q."/>
            <person name="Feng Q."/>
            <person name="Zhang L."/>
            <person name="Zhu J."/>
            <person name="Weng Q."/>
            <person name="Mu J."/>
            <person name="Lu Y."/>
            <person name="Fan D."/>
            <person name="Liu Y."/>
            <person name="Guan J."/>
            <person name="Zhang Y."/>
            <person name="Yu S."/>
            <person name="Liu X."/>
            <person name="Zhang Y."/>
            <person name="Hong G."/>
            <person name="Han B."/>
            <person name="Choisne N."/>
            <person name="Demange N."/>
            <person name="Orjeda G."/>
            <person name="Samain S."/>
            <person name="Cattolico L."/>
            <person name="Pelletier E."/>
            <person name="Couloux A."/>
            <person name="Segurens B."/>
            <person name="Wincker P."/>
            <person name="D'Hont A."/>
            <person name="Scarpelli C."/>
            <person name="Weissenbach J."/>
            <person name="Salanoubat M."/>
            <person name="Quetier F."/>
            <person name="Yu Y."/>
            <person name="Kim H.R."/>
            <person name="Rambo T."/>
            <person name="Currie J."/>
            <person name="Collura K."/>
            <person name="Luo M."/>
            <person name="Yang T."/>
            <person name="Ammiraju J.S.S."/>
            <person name="Engler F."/>
            <person name="Soderlund C."/>
            <person name="Wing R.A."/>
            <person name="Palmer L.E."/>
            <person name="de la Bastide M."/>
            <person name="Spiegel L."/>
            <person name="Nascimento L."/>
            <person name="Zutavern T."/>
            <person name="O'Shaughnessy A."/>
            <person name="Dike S."/>
            <person name="Dedhia N."/>
            <person name="Preston R."/>
            <person name="Balija V."/>
            <person name="McCombie W.R."/>
            <person name="Chow T."/>
            <person name="Chen H."/>
            <person name="Chung M."/>
            <person name="Chen C."/>
            <person name="Shaw J."/>
            <person name="Wu H."/>
            <person name="Hsiao K."/>
            <person name="Chao Y."/>
            <person name="Chu M."/>
            <person name="Cheng C."/>
            <person name="Hour A."/>
            <person name="Lee P."/>
            <person name="Lin S."/>
            <person name="Lin Y."/>
            <person name="Liou J."/>
            <person name="Liu S."/>
            <person name="Hsing Y."/>
            <person name="Raghuvanshi S."/>
            <person name="Mohanty A."/>
            <person name="Bharti A.K."/>
            <person name="Gaur A."/>
            <person name="Gupta V."/>
            <person name="Kumar D."/>
            <person name="Ravi V."/>
            <person name="Vij S."/>
            <person name="Kapur A."/>
            <person name="Khurana P."/>
            <person name="Khurana P."/>
            <person name="Khurana J.P."/>
            <person name="Tyagi A.K."/>
            <person name="Gaikwad K."/>
            <person name="Singh A."/>
            <person name="Dalal V."/>
            <person name="Srivastava S."/>
            <person name="Dixit A."/>
            <person name="Pal A.K."/>
            <person name="Ghazi I.A."/>
            <person name="Yadav M."/>
            <person name="Pandit A."/>
            <person name="Bhargava A."/>
            <person name="Sureshbabu K."/>
            <person name="Batra K."/>
            <person name="Sharma T.R."/>
            <person name="Mohapatra T."/>
            <person name="Singh N.K."/>
            <person name="Messing J."/>
            <person name="Nelson A.B."/>
            <person name="Fuks G."/>
            <person name="Kavchok S."/>
            <person name="Keizer G."/>
            <person name="Linton E."/>
            <person name="Llaca V."/>
            <person name="Song R."/>
            <person name="Tanyolac B."/>
            <person name="Young S."/>
            <person name="Ho-Il K."/>
            <person name="Hahn J.H."/>
            <person name="Sangsakoo G."/>
            <person name="Vanavichit A."/>
            <person name="de Mattos Luiz.A.T."/>
            <person name="Zimmer P.D."/>
            <person name="Malone G."/>
            <person name="Dellagostin O."/>
            <person name="de Oliveira A.C."/>
            <person name="Bevan M."/>
            <person name="Bancroft I."/>
            <person name="Minx P."/>
            <person name="Cordum H."/>
            <person name="Wilson R."/>
            <person name="Cheng Z."/>
            <person name="Jin W."/>
            <person name="Jiang J."/>
            <person name="Leong S.A."/>
            <person name="Iwama H."/>
            <person name="Gojobori T."/>
            <person name="Itoh T."/>
            <person name="Niimura Y."/>
            <person name="Fujii Y."/>
            <person name="Habara T."/>
            <person name="Sakai H."/>
            <person name="Sato Y."/>
            <person name="Wilson G."/>
            <person name="Kumar K."/>
            <person name="McCouch S."/>
            <person name="Juretic N."/>
            <person name="Hoen D."/>
            <person name="Wright S."/>
            <person name="Bruskiewich R."/>
            <person name="Bureau T."/>
            <person name="Miyao A."/>
            <person name="Hirochika H."/>
            <person name="Nishikawa T."/>
            <person name="Kadowaki K."/>
            <person name="Sugiura M."/>
            <person name="Burr B."/>
            <person name="Sasaki T."/>
        </authorList>
    </citation>
    <scope>NUCLEOTIDE SEQUENCE [LARGE SCALE GENOMIC DNA]</scope>
    <source>
        <strain evidence="3">cv. Nipponbare</strain>
    </source>
</reference>
<dbReference type="AlphaFoldDB" id="Q10IN8"/>
<dbReference type="SUPFAM" id="SSF56672">
    <property type="entry name" value="DNA/RNA polymerases"/>
    <property type="match status" value="1"/>
</dbReference>
<dbReference type="EMBL" id="AC135597">
    <property type="protein sequence ID" value="AAS01939.1"/>
    <property type="molecule type" value="Genomic_DNA"/>
</dbReference>
<dbReference type="Gene3D" id="3.10.10.10">
    <property type="entry name" value="HIV Type 1 Reverse Transcriptase, subunit A, domain 1"/>
    <property type="match status" value="1"/>
</dbReference>
<protein>
    <submittedName>
        <fullName evidence="2">Retrotransposon protein, putative, unclassified</fullName>
    </submittedName>
</protein>
<accession>Q10IN8</accession>
<evidence type="ECO:0000313" key="2">
    <source>
        <dbReference type="EMBL" id="AAS01939.1"/>
    </source>
</evidence>
<sequence length="356" mass="39954">MDQYNEPLPEASVSRIEEPPVLESEPEVSTSLVSTRELPPKPSLVETEEIQTPGCAILFRDGFDEDYGNTLNYFSKRKPPVPLAPPDPIEFQFLKETVRELTSIMSDEWLKDAELSSEEIRINTAPRLIPCHLEGNDVGILYSPTVSVNIVSKSFVFAYLSNKTITQTDKFFKQPNGSIIEEFGVVQDVPVIHDGKEAILDFHVFEVRDFDVLIGYHLSSQGLRYAFLHGDKEAPVVISDKLSKDEINRLLAMLEKHRSVLGYSLQDLKGINPALCTHRIPIEPESSPSREPQRRLNNEMREVVKKEILKLLHAGIVYPVPYSGWVIPVQVVPKKGGMTVVANATNELIPQRIATG</sequence>
<dbReference type="Proteomes" id="UP000000763">
    <property type="component" value="Chromosome 3"/>
</dbReference>
<name>Q10IN8_ORYSJ</name>
<feature type="compositionally biased region" description="Low complexity" evidence="1">
    <location>
        <begin position="19"/>
        <end position="35"/>
    </location>
</feature>
<reference evidence="3" key="2">
    <citation type="journal article" date="2008" name="Nucleic Acids Res.">
        <title>The rice annotation project database (RAP-DB): 2008 update.</title>
        <authorList>
            <consortium name="The rice annotation project (RAP)"/>
        </authorList>
    </citation>
    <scope>GENOME REANNOTATION</scope>
    <source>
        <strain evidence="3">cv. Nipponbare</strain>
    </source>
</reference>
<feature type="region of interest" description="Disordered" evidence="1">
    <location>
        <begin position="1"/>
        <end position="40"/>
    </location>
</feature>
<evidence type="ECO:0000313" key="3">
    <source>
        <dbReference type="Proteomes" id="UP000000763"/>
    </source>
</evidence>
<gene>
    <name evidence="2" type="ORF">OSJNBa0034E08.27</name>
</gene>